<dbReference type="AlphaFoldDB" id="A0A8J3DPW6"/>
<organism evidence="1 2">
    <name type="scientific">Tianweitania populi</name>
    <dbReference type="NCBI Taxonomy" id="1607949"/>
    <lineage>
        <taxon>Bacteria</taxon>
        <taxon>Pseudomonadati</taxon>
        <taxon>Pseudomonadota</taxon>
        <taxon>Alphaproteobacteria</taxon>
        <taxon>Hyphomicrobiales</taxon>
        <taxon>Phyllobacteriaceae</taxon>
        <taxon>Tianweitania</taxon>
    </lineage>
</organism>
<comment type="caution">
    <text evidence="1">The sequence shown here is derived from an EMBL/GenBank/DDBJ whole genome shotgun (WGS) entry which is preliminary data.</text>
</comment>
<gene>
    <name evidence="1" type="ORF">GCM10016234_17570</name>
</gene>
<dbReference type="RefSeq" id="WP_189503045.1">
    <property type="nucleotide sequence ID" value="NZ_BMZQ01000001.1"/>
</dbReference>
<name>A0A8J3DPW6_9HYPH</name>
<reference evidence="1" key="2">
    <citation type="submission" date="2020-09" db="EMBL/GenBank/DDBJ databases">
        <authorList>
            <person name="Sun Q."/>
            <person name="Kim S."/>
        </authorList>
    </citation>
    <scope>NUCLEOTIDE SEQUENCE</scope>
    <source>
        <strain evidence="1">KCTC 42249</strain>
    </source>
</reference>
<evidence type="ECO:0000313" key="1">
    <source>
        <dbReference type="EMBL" id="GHD12782.1"/>
    </source>
</evidence>
<sequence length="144" mass="15966">MVDNKIRDLDLRLTAANPRNLSGMWDLGVDLHRHFGLPPFHSVGSENPVLSLDAATALMKLVLADSQPHLFMSINGLMNPPTEFWRAEIGWPHNTYRGKGKSAALALCIAILRAHEGNAINRDTEQPSWLRSESWQSELAAVST</sequence>
<dbReference type="EMBL" id="BMZQ01000001">
    <property type="protein sequence ID" value="GHD12782.1"/>
    <property type="molecule type" value="Genomic_DNA"/>
</dbReference>
<accession>A0A8J3DPW6</accession>
<protein>
    <submittedName>
        <fullName evidence="1">Uncharacterized protein</fullName>
    </submittedName>
</protein>
<dbReference type="Proteomes" id="UP000630142">
    <property type="component" value="Unassembled WGS sequence"/>
</dbReference>
<evidence type="ECO:0000313" key="2">
    <source>
        <dbReference type="Proteomes" id="UP000630142"/>
    </source>
</evidence>
<keyword evidence="2" id="KW-1185">Reference proteome</keyword>
<proteinExistence type="predicted"/>
<reference evidence="1" key="1">
    <citation type="journal article" date="2014" name="Int. J. Syst. Evol. Microbiol.">
        <title>Complete genome sequence of Corynebacterium casei LMG S-19264T (=DSM 44701T), isolated from a smear-ripened cheese.</title>
        <authorList>
            <consortium name="US DOE Joint Genome Institute (JGI-PGF)"/>
            <person name="Walter F."/>
            <person name="Albersmeier A."/>
            <person name="Kalinowski J."/>
            <person name="Ruckert C."/>
        </authorList>
    </citation>
    <scope>NUCLEOTIDE SEQUENCE</scope>
    <source>
        <strain evidence="1">KCTC 42249</strain>
    </source>
</reference>